<sequence>MHFFSHKKGELYAEDVPVKELINKFGTPLYIYSYGTLIRHIRAYEEAFCEVPHIICYAVKANSNLAILRIFAELGIGADIVSGGELFKALKAGIKPYKIVFAGVGKTDEEIEYALKNNILMFNVESEAELHKINEKAKNLKKVASVALRVNPDIDPKTHKYIATGLKSSKFGIPIEKALDYYKLAKSMKNIKVIGIHKHIGSQITETSAYVEALNKILSLYDQLANYDMEIEYIDIGGGLGITYRDEEPPHPKELADVLIPLVKNKKGKLIIEPGRSIVGNAGILVTKVLYTKETEQKNFIIVDAGMNDLIRPTLYGSYHEIQPVTPGKKEKIVADIVGPICESGDFLAKDREIEKVSAGEYLAVMSAGAYGFSMSSNYNSRPRVAEVLVKGDQYALIRKRETYKDLIRNEIVPEELL</sequence>
<evidence type="ECO:0000313" key="17">
    <source>
        <dbReference type="EMBL" id="GLI53679.1"/>
    </source>
</evidence>
<feature type="domain" description="Orn/DAP/Arg decarboxylase 2 N-terminal" evidence="16">
    <location>
        <begin position="36"/>
        <end position="279"/>
    </location>
</feature>
<feature type="binding site" evidence="12">
    <location>
        <position position="312"/>
    </location>
    <ligand>
        <name>substrate</name>
    </ligand>
</feature>
<accession>A0A9W6GE83</accession>
<feature type="active site" description="Proton donor" evidence="13">
    <location>
        <position position="342"/>
    </location>
</feature>
<evidence type="ECO:0000259" key="15">
    <source>
        <dbReference type="Pfam" id="PF00278"/>
    </source>
</evidence>
<evidence type="ECO:0000256" key="9">
    <source>
        <dbReference type="ARBA" id="ARBA00060983"/>
    </source>
</evidence>
<evidence type="ECO:0000256" key="1">
    <source>
        <dbReference type="ARBA" id="ARBA00001933"/>
    </source>
</evidence>
<dbReference type="EMBL" id="BSDX01000001">
    <property type="protein sequence ID" value="GLI53679.1"/>
    <property type="molecule type" value="Genomic_DNA"/>
</dbReference>
<feature type="binding site" evidence="12">
    <location>
        <position position="371"/>
    </location>
    <ligand>
        <name>substrate</name>
    </ligand>
</feature>
<dbReference type="PRINTS" id="PR01181">
    <property type="entry name" value="DAPDCRBXLASE"/>
</dbReference>
<comment type="function">
    <text evidence="12">Specifically catalyzes the decarboxylation of meso-diaminopimelate (meso-DAP) to L-lysine.</text>
</comment>
<keyword evidence="3 12" id="KW-0210">Decarboxylase</keyword>
<dbReference type="GO" id="GO:0030170">
    <property type="term" value="F:pyridoxal phosphate binding"/>
    <property type="evidence" value="ECO:0007669"/>
    <property type="project" value="UniProtKB-UniRule"/>
</dbReference>
<evidence type="ECO:0000256" key="3">
    <source>
        <dbReference type="ARBA" id="ARBA00022793"/>
    </source>
</evidence>
<dbReference type="FunFam" id="2.40.37.10:FF:000003">
    <property type="entry name" value="Diaminopimelate decarboxylase"/>
    <property type="match status" value="1"/>
</dbReference>
<dbReference type="InterPro" id="IPR009006">
    <property type="entry name" value="Ala_racemase/Decarboxylase_C"/>
</dbReference>
<feature type="binding site" evidence="12">
    <location>
        <position position="371"/>
    </location>
    <ligand>
        <name>pyridoxal 5'-phosphate</name>
        <dbReference type="ChEBI" id="CHEBI:597326"/>
    </ligand>
</feature>
<dbReference type="PANTHER" id="PTHR43727:SF2">
    <property type="entry name" value="GROUP IV DECARBOXYLASE"/>
    <property type="match status" value="1"/>
</dbReference>
<evidence type="ECO:0000259" key="16">
    <source>
        <dbReference type="Pfam" id="PF02784"/>
    </source>
</evidence>
<dbReference type="Pfam" id="PF00278">
    <property type="entry name" value="Orn_DAP_Arg_deC"/>
    <property type="match status" value="1"/>
</dbReference>
<dbReference type="CDD" id="cd06828">
    <property type="entry name" value="PLPDE_III_DapDC"/>
    <property type="match status" value="1"/>
</dbReference>
<keyword evidence="2 12" id="KW-0028">Amino-acid biosynthesis</keyword>
<feature type="binding site" evidence="12">
    <location>
        <position position="316"/>
    </location>
    <ligand>
        <name>substrate</name>
    </ligand>
</feature>
<comment type="caution">
    <text evidence="17">The sequence shown here is derived from an EMBL/GenBank/DDBJ whole genome shotgun (WGS) entry which is preliminary data.</text>
</comment>
<evidence type="ECO:0000256" key="13">
    <source>
        <dbReference type="PIRSR" id="PIRSR600183-50"/>
    </source>
</evidence>
<dbReference type="InterPro" id="IPR022657">
    <property type="entry name" value="De-COase2_CS"/>
</dbReference>
<dbReference type="InterPro" id="IPR002986">
    <property type="entry name" value="DAP_deCOOHase_LysA"/>
</dbReference>
<keyword evidence="18" id="KW-1185">Reference proteome</keyword>
<dbReference type="AlphaFoldDB" id="A0A9W6GE83"/>
<dbReference type="GO" id="GO:0009089">
    <property type="term" value="P:lysine biosynthetic process via diaminopimelate"/>
    <property type="evidence" value="ECO:0007669"/>
    <property type="project" value="UniProtKB-UniRule"/>
</dbReference>
<dbReference type="PROSITE" id="PS00879">
    <property type="entry name" value="ODR_DC_2_2"/>
    <property type="match status" value="1"/>
</dbReference>
<dbReference type="HAMAP" id="MF_02120">
    <property type="entry name" value="LysA"/>
    <property type="match status" value="1"/>
</dbReference>
<organism evidence="17 18">
    <name type="scientific">Thermodesulfovibrio yellowstonii</name>
    <dbReference type="NCBI Taxonomy" id="28262"/>
    <lineage>
        <taxon>Bacteria</taxon>
        <taxon>Pseudomonadati</taxon>
        <taxon>Nitrospirota</taxon>
        <taxon>Thermodesulfovibrionia</taxon>
        <taxon>Thermodesulfovibrionales</taxon>
        <taxon>Thermodesulfovibrionaceae</taxon>
        <taxon>Thermodesulfovibrio</taxon>
    </lineage>
</organism>
<dbReference type="SUPFAM" id="SSF51419">
    <property type="entry name" value="PLP-binding barrel"/>
    <property type="match status" value="1"/>
</dbReference>
<evidence type="ECO:0000256" key="10">
    <source>
        <dbReference type="ARBA" id="ARBA00066427"/>
    </source>
</evidence>
<comment type="subunit">
    <text evidence="12">Homodimer.</text>
</comment>
<dbReference type="InterPro" id="IPR022644">
    <property type="entry name" value="De-COase2_N"/>
</dbReference>
<dbReference type="Pfam" id="PF02784">
    <property type="entry name" value="Orn_Arg_deC_N"/>
    <property type="match status" value="1"/>
</dbReference>
<proteinExistence type="inferred from homology"/>
<dbReference type="InterPro" id="IPR000183">
    <property type="entry name" value="Orn/DAP/Arg_de-COase"/>
</dbReference>
<protein>
    <recommendedName>
        <fullName evidence="11 12">Diaminopimelate decarboxylase</fullName>
        <shortName evidence="12">DAP decarboxylase</shortName>
        <shortName evidence="12">DAPDC</shortName>
        <ecNumber evidence="10 12">4.1.1.20</ecNumber>
    </recommendedName>
</protein>
<evidence type="ECO:0000256" key="6">
    <source>
        <dbReference type="ARBA" id="ARBA00023239"/>
    </source>
</evidence>
<evidence type="ECO:0000256" key="12">
    <source>
        <dbReference type="HAMAP-Rule" id="MF_02120"/>
    </source>
</evidence>
<evidence type="ECO:0000256" key="4">
    <source>
        <dbReference type="ARBA" id="ARBA00022898"/>
    </source>
</evidence>
<gene>
    <name evidence="12 17" type="primary">lysA</name>
    <name evidence="17" type="ORF">TISLANDTSLP1_13720</name>
</gene>
<feature type="domain" description="Orn/DAP/Arg decarboxylase 2 C-terminal" evidence="15">
    <location>
        <begin position="33"/>
        <end position="369"/>
    </location>
</feature>
<evidence type="ECO:0000256" key="7">
    <source>
        <dbReference type="ARBA" id="ARBA00050464"/>
    </source>
</evidence>
<dbReference type="Proteomes" id="UP001144297">
    <property type="component" value="Unassembled WGS sequence"/>
</dbReference>
<feature type="modified residue" description="N6-(pyridoxal phosphate)lysine" evidence="12 13">
    <location>
        <position position="60"/>
    </location>
</feature>
<feature type="binding site" evidence="12">
    <location>
        <position position="343"/>
    </location>
    <ligand>
        <name>substrate</name>
    </ligand>
</feature>
<comment type="pathway">
    <text evidence="8 12 14">Amino-acid biosynthesis; L-lysine biosynthesis via DAP pathway; L-lysine from DL-2,6-diaminopimelate: step 1/1.</text>
</comment>
<dbReference type="NCBIfam" id="TIGR01048">
    <property type="entry name" value="lysA"/>
    <property type="match status" value="1"/>
</dbReference>
<dbReference type="EC" id="4.1.1.20" evidence="10 12"/>
<evidence type="ECO:0000256" key="5">
    <source>
        <dbReference type="ARBA" id="ARBA00023154"/>
    </source>
</evidence>
<reference evidence="17" key="1">
    <citation type="submission" date="2022-12" db="EMBL/GenBank/DDBJ databases">
        <title>Reference genome sequencing for broad-spectrum identification of bacterial and archaeal isolates by mass spectrometry.</title>
        <authorList>
            <person name="Sekiguchi Y."/>
            <person name="Tourlousse D.M."/>
        </authorList>
    </citation>
    <scope>NUCLEOTIDE SEQUENCE</scope>
    <source>
        <strain evidence="17">TSL-P1</strain>
    </source>
</reference>
<dbReference type="PANTHER" id="PTHR43727">
    <property type="entry name" value="DIAMINOPIMELATE DECARBOXYLASE"/>
    <property type="match status" value="1"/>
</dbReference>
<evidence type="ECO:0000256" key="14">
    <source>
        <dbReference type="RuleBase" id="RU003738"/>
    </source>
</evidence>
<dbReference type="GO" id="GO:0008836">
    <property type="term" value="F:diaminopimelate decarboxylase activity"/>
    <property type="evidence" value="ECO:0007669"/>
    <property type="project" value="UniProtKB-UniRule"/>
</dbReference>
<evidence type="ECO:0000313" key="18">
    <source>
        <dbReference type="Proteomes" id="UP001144297"/>
    </source>
</evidence>
<feature type="binding site" evidence="12">
    <location>
        <position position="239"/>
    </location>
    <ligand>
        <name>pyridoxal 5'-phosphate</name>
        <dbReference type="ChEBI" id="CHEBI:597326"/>
    </ligand>
</feature>
<dbReference type="InterPro" id="IPR029066">
    <property type="entry name" value="PLP-binding_barrel"/>
</dbReference>
<evidence type="ECO:0000256" key="2">
    <source>
        <dbReference type="ARBA" id="ARBA00022605"/>
    </source>
</evidence>
<evidence type="ECO:0000256" key="8">
    <source>
        <dbReference type="ARBA" id="ARBA00060643"/>
    </source>
</evidence>
<comment type="catalytic activity">
    <reaction evidence="7 12 14">
        <text>meso-2,6-diaminopimelate + H(+) = L-lysine + CO2</text>
        <dbReference type="Rhea" id="RHEA:15101"/>
        <dbReference type="ChEBI" id="CHEBI:15378"/>
        <dbReference type="ChEBI" id="CHEBI:16526"/>
        <dbReference type="ChEBI" id="CHEBI:32551"/>
        <dbReference type="ChEBI" id="CHEBI:57791"/>
        <dbReference type="EC" id="4.1.1.20"/>
    </reaction>
</comment>
<dbReference type="PRINTS" id="PR01179">
    <property type="entry name" value="ODADCRBXLASE"/>
</dbReference>
<keyword evidence="6 12" id="KW-0456">Lyase</keyword>
<keyword evidence="4 12" id="KW-0663">Pyridoxal phosphate</keyword>
<feature type="binding site" evidence="12">
    <location>
        <position position="276"/>
    </location>
    <ligand>
        <name>substrate</name>
    </ligand>
</feature>
<dbReference type="Gene3D" id="2.40.37.10">
    <property type="entry name" value="Lyase, Ornithine Decarboxylase, Chain A, domain 1"/>
    <property type="match status" value="1"/>
</dbReference>
<keyword evidence="5 12" id="KW-0457">Lysine biosynthesis</keyword>
<comment type="cofactor">
    <cofactor evidence="1 12 13 14">
        <name>pyridoxal 5'-phosphate</name>
        <dbReference type="ChEBI" id="CHEBI:597326"/>
    </cofactor>
</comment>
<feature type="binding site" evidence="12">
    <location>
        <begin position="273"/>
        <end position="276"/>
    </location>
    <ligand>
        <name>pyridoxal 5'-phosphate</name>
        <dbReference type="ChEBI" id="CHEBI:597326"/>
    </ligand>
</feature>
<dbReference type="SUPFAM" id="SSF50621">
    <property type="entry name" value="Alanine racemase C-terminal domain-like"/>
    <property type="match status" value="1"/>
</dbReference>
<dbReference type="InterPro" id="IPR022643">
    <property type="entry name" value="De-COase2_C"/>
</dbReference>
<comment type="similarity">
    <text evidence="9 12">Belongs to the Orn/Lys/Arg decarboxylase class-II family. LysA subfamily.</text>
</comment>
<dbReference type="Gene3D" id="3.20.20.10">
    <property type="entry name" value="Alanine racemase"/>
    <property type="match status" value="1"/>
</dbReference>
<name>A0A9W6GE83_9BACT</name>
<evidence type="ECO:0000256" key="11">
    <source>
        <dbReference type="ARBA" id="ARBA00074972"/>
    </source>
</evidence>
<dbReference type="FunFam" id="3.20.20.10:FF:000003">
    <property type="entry name" value="Diaminopimelate decarboxylase"/>
    <property type="match status" value="1"/>
</dbReference>